<accession>A0A8H7RRM6</accession>
<dbReference type="OrthoDB" id="2369992at2759"/>
<evidence type="ECO:0000256" key="4">
    <source>
        <dbReference type="ARBA" id="ARBA00023242"/>
    </source>
</evidence>
<keyword evidence="6" id="KW-1185">Reference proteome</keyword>
<dbReference type="GO" id="GO:0003677">
    <property type="term" value="F:DNA binding"/>
    <property type="evidence" value="ECO:0007669"/>
    <property type="project" value="UniProtKB-KW"/>
</dbReference>
<dbReference type="GO" id="GO:0046872">
    <property type="term" value="F:metal ion binding"/>
    <property type="evidence" value="ECO:0007669"/>
    <property type="project" value="UniProtKB-KW"/>
</dbReference>
<dbReference type="Proteomes" id="UP000646827">
    <property type="component" value="Unassembled WGS sequence"/>
</dbReference>
<comment type="caution">
    <text evidence="5">The sequence shown here is derived from an EMBL/GenBank/DDBJ whole genome shotgun (WGS) entry which is preliminary data.</text>
</comment>
<dbReference type="GO" id="GO:0005634">
    <property type="term" value="C:nucleus"/>
    <property type="evidence" value="ECO:0007669"/>
    <property type="project" value="UniProtKB-SubCell"/>
</dbReference>
<organism evidence="5 6">
    <name type="scientific">Circinella minor</name>
    <dbReference type="NCBI Taxonomy" id="1195481"/>
    <lineage>
        <taxon>Eukaryota</taxon>
        <taxon>Fungi</taxon>
        <taxon>Fungi incertae sedis</taxon>
        <taxon>Mucoromycota</taxon>
        <taxon>Mucoromycotina</taxon>
        <taxon>Mucoromycetes</taxon>
        <taxon>Mucorales</taxon>
        <taxon>Lichtheimiaceae</taxon>
        <taxon>Circinella</taxon>
    </lineage>
</organism>
<dbReference type="GO" id="GO:0003700">
    <property type="term" value="F:DNA-binding transcription factor activity"/>
    <property type="evidence" value="ECO:0007669"/>
    <property type="project" value="InterPro"/>
</dbReference>
<proteinExistence type="predicted"/>
<comment type="subcellular location">
    <subcellularLocation>
        <location evidence="1">Nucleus</location>
    </subcellularLocation>
</comment>
<dbReference type="PANTHER" id="PTHR46910">
    <property type="entry name" value="TRANSCRIPTION FACTOR PDR1"/>
    <property type="match status" value="1"/>
</dbReference>
<dbReference type="PANTHER" id="PTHR46910:SF3">
    <property type="entry name" value="HALOTOLERANCE PROTEIN 9-RELATED"/>
    <property type="match status" value="1"/>
</dbReference>
<gene>
    <name evidence="5" type="ORF">INT45_004091</name>
</gene>
<sequence length="662" mass="77218">MPRNTPCRELQCVPYEDSGTDEDDLPAEDGSTEVQYWINNISKLQDEMRQMEQYIEQQRIANSNTRISPPVDNISDITSIYSSSNTTSTTSSTRKQEELFTNSFFLHHQQQFQKRQKIQHQQEQRRQLEQAQQEWNLTVVDGKLRLETGITSIDELMTYMQASFRYLSPFTNFFQTESVRFESSSVNMMIRAIRLVSQKIASRPIVPLPMYNLPVLHDYRVIINQLVTTYFKYQNALYPILHAPTFLKHYQQLEDPMSCPTTLALCVNTLSIPRKAIGYTAVEKRQLAEFFYTKCKEMLFDMFDDPTKKFETISVICLTHQYTTFLLMQFTEARRLSTMAYLLCLELYPAYQNKKMSYPMQIMFERHFICCESFMRTLDMLIEDTVDDHLPTIKHVEIAPDEDELTTQYLTMYNHILELLTSPFMANLMVQIKRILNGLGGELSIEVILRLTDYVKEWWYTIPDHLKLCDDPFHSNAKEYVEKCESKMKLAMFLVVNAVPIVVNACLLKPRKTKENRDVLMMVRERALKDCIQACEDVLCTLKKRFTMDNDMPPMTFEMLVNVMYAFSAISSSTDSATSIPPSLQSLFYYCFYQANSFFPSGHRIPPSLSPLKALVSTHQIQELDIYERYPLPGYAFICDVFNQFFTHIQSQFHGSPTTNPI</sequence>
<evidence type="ECO:0000313" key="5">
    <source>
        <dbReference type="EMBL" id="KAG2215957.1"/>
    </source>
</evidence>
<dbReference type="InterPro" id="IPR050987">
    <property type="entry name" value="AtrR-like"/>
</dbReference>
<evidence type="ECO:0000256" key="3">
    <source>
        <dbReference type="ARBA" id="ARBA00023125"/>
    </source>
</evidence>
<name>A0A8H7RRM6_9FUNG</name>
<dbReference type="CDD" id="cd12148">
    <property type="entry name" value="fungal_TF_MHR"/>
    <property type="match status" value="1"/>
</dbReference>
<evidence type="ECO:0000313" key="6">
    <source>
        <dbReference type="Proteomes" id="UP000646827"/>
    </source>
</evidence>
<dbReference type="AlphaFoldDB" id="A0A8H7RRM6"/>
<protein>
    <submittedName>
        <fullName evidence="5">Uncharacterized protein</fullName>
    </submittedName>
</protein>
<evidence type="ECO:0000256" key="1">
    <source>
        <dbReference type="ARBA" id="ARBA00004123"/>
    </source>
</evidence>
<evidence type="ECO:0000256" key="2">
    <source>
        <dbReference type="ARBA" id="ARBA00022723"/>
    </source>
</evidence>
<dbReference type="EMBL" id="JAEPRB010000472">
    <property type="protein sequence ID" value="KAG2215957.1"/>
    <property type="molecule type" value="Genomic_DNA"/>
</dbReference>
<keyword evidence="4" id="KW-0539">Nucleus</keyword>
<reference evidence="5 6" key="1">
    <citation type="submission" date="2020-12" db="EMBL/GenBank/DDBJ databases">
        <title>Metabolic potential, ecology and presence of endohyphal bacteria is reflected in genomic diversity of Mucoromycotina.</title>
        <authorList>
            <person name="Muszewska A."/>
            <person name="Okrasinska A."/>
            <person name="Steczkiewicz K."/>
            <person name="Drgas O."/>
            <person name="Orlowska M."/>
            <person name="Perlinska-Lenart U."/>
            <person name="Aleksandrzak-Piekarczyk T."/>
            <person name="Szatraj K."/>
            <person name="Zielenkiewicz U."/>
            <person name="Pilsyk S."/>
            <person name="Malc E."/>
            <person name="Mieczkowski P."/>
            <person name="Kruszewska J.S."/>
            <person name="Biernat P."/>
            <person name="Pawlowska J."/>
        </authorList>
    </citation>
    <scope>NUCLEOTIDE SEQUENCE [LARGE SCALE GENOMIC DNA]</scope>
    <source>
        <strain evidence="5 6">CBS 142.35</strain>
    </source>
</reference>
<keyword evidence="2" id="KW-0479">Metal-binding</keyword>
<keyword evidence="3" id="KW-0238">DNA-binding</keyword>